<dbReference type="EMBL" id="JAAGNX010000003">
    <property type="protein sequence ID" value="NDV63131.1"/>
    <property type="molecule type" value="Genomic_DNA"/>
</dbReference>
<dbReference type="Proteomes" id="UP000478417">
    <property type="component" value="Unassembled WGS sequence"/>
</dbReference>
<sequence length="249" mass="28398">MSEDKTQSDYKAVQESIRDISFNLQWGSRIKERTLAAEQLWKIAFSVVTQLDEAKNNPKAAKAVEKVFRQKMLWPVLLTGDKRLDAERLARIRTKKKGPDHDELYQLVGSVIAKFELLRQGEAVLPRESPALLSKIQSMPPLSAKTKAKWKSLIVEKITLMGLKSDAHKPIRMAVDQRAISKLAAKKKARQKKLNDYIAANPCPGFYEEDRIKTWKKEIAQMEVPTDSHRRAALGDLIGEKLEHFIKKV</sequence>
<accession>A0A6B2M296</accession>
<name>A0A6B2M296_9BACT</name>
<evidence type="ECO:0000313" key="2">
    <source>
        <dbReference type="Proteomes" id="UP000478417"/>
    </source>
</evidence>
<proteinExistence type="predicted"/>
<dbReference type="RefSeq" id="WP_163966216.1">
    <property type="nucleotide sequence ID" value="NZ_JAAGNX010000003.1"/>
</dbReference>
<dbReference type="AlphaFoldDB" id="A0A6B2M296"/>
<gene>
    <name evidence="1" type="ORF">G0Q06_11765</name>
</gene>
<evidence type="ECO:0000313" key="1">
    <source>
        <dbReference type="EMBL" id="NDV63131.1"/>
    </source>
</evidence>
<comment type="caution">
    <text evidence="1">The sequence shown here is derived from an EMBL/GenBank/DDBJ whole genome shotgun (WGS) entry which is preliminary data.</text>
</comment>
<keyword evidence="2" id="KW-1185">Reference proteome</keyword>
<organism evidence="1 2">
    <name type="scientific">Oceanipulchritudo coccoides</name>
    <dbReference type="NCBI Taxonomy" id="2706888"/>
    <lineage>
        <taxon>Bacteria</taxon>
        <taxon>Pseudomonadati</taxon>
        <taxon>Verrucomicrobiota</taxon>
        <taxon>Opitutia</taxon>
        <taxon>Puniceicoccales</taxon>
        <taxon>Oceanipulchritudinaceae</taxon>
        <taxon>Oceanipulchritudo</taxon>
    </lineage>
</organism>
<reference evidence="1 2" key="1">
    <citation type="submission" date="2020-02" db="EMBL/GenBank/DDBJ databases">
        <title>Albibacoteraceae fam. nov., the first described family within the subdivision 4 Verrucomicrobia.</title>
        <authorList>
            <person name="Xi F."/>
        </authorList>
    </citation>
    <scope>NUCLEOTIDE SEQUENCE [LARGE SCALE GENOMIC DNA]</scope>
    <source>
        <strain evidence="1 2">CK1056</strain>
    </source>
</reference>
<protein>
    <submittedName>
        <fullName evidence="1">Uncharacterized protein</fullName>
    </submittedName>
</protein>